<dbReference type="AlphaFoldDB" id="A0A2K3DEA5"/>
<dbReference type="InterPro" id="IPR011009">
    <property type="entry name" value="Kinase-like_dom_sf"/>
</dbReference>
<name>A0A2K3DEA5_CHLRE</name>
<protein>
    <submittedName>
        <fullName evidence="1">Uncharacterized protein</fullName>
    </submittedName>
</protein>
<sequence length="596" mass="65546">MQPTEQSRQQLRCALRDLGARAEKFNEEDLNILLRERYQTLEDLREARADSLRAARLPLALVDHIVAVQRASATGLGAGSAAGAGSAWVWDEASDAERHRRVVRDELQQWFGSAADDMTATRLRACLPPFAADTLWRGPQALRERLAERITPGLPLPASVARWLFQQNAELRGPLVSTDDSEAASADALAAHVRHVMVDFKPLVGSEMYTGHTTRAVLEDTLRLVMRYLPGPPILMDRNRVDTSGATTGSLRPDFLAWVNGVLLLKGEEKAAASELQHAVQELTTKVSDAWAAGLLPHTPLPSMLAYAAAGAVLQFFCIEHVGSGGVQATPISGIMDLATAPARLQALTASFNIWRLLAGYASQGPTAPIAMGQVVSSPDGLRTYCLLPGFFRKSIRQFSLHARYTSFKLLQELYGKMSEQKHRLSIIQACDVNGVAGPRLQQHDDTYVVHLAPVGQPCMGPPATESDLACAVLGVLRGLAALHSEGYVHRDVRWPNVIFLPAERRWLLIDLEHAGQEGCDCSKEPFPLPFWSERTLDDGKYTAQSDMRMVAEQLMSHLSFPLEDSGQELRQRLLGKRFSAAQALRHRWLARASGR</sequence>
<proteinExistence type="predicted"/>
<evidence type="ECO:0000313" key="2">
    <source>
        <dbReference type="Proteomes" id="UP000006906"/>
    </source>
</evidence>
<gene>
    <name evidence="1" type="ORF">CHLRE_09g392766v5</name>
</gene>
<dbReference type="Gene3D" id="1.10.510.10">
    <property type="entry name" value="Transferase(Phosphotransferase) domain 1"/>
    <property type="match status" value="1"/>
</dbReference>
<keyword evidence="2" id="KW-1185">Reference proteome</keyword>
<accession>A0A2K3DEA5</accession>
<dbReference type="InParanoid" id="A0A2K3DEA5"/>
<dbReference type="RefSeq" id="XP_042921190.1">
    <property type="nucleotide sequence ID" value="XM_043065648.1"/>
</dbReference>
<dbReference type="ExpressionAtlas" id="A0A2K3DEA5">
    <property type="expression patterns" value="baseline"/>
</dbReference>
<dbReference type="GeneID" id="5720259"/>
<dbReference type="Proteomes" id="UP000006906">
    <property type="component" value="Chromosome 9"/>
</dbReference>
<dbReference type="SUPFAM" id="SSF56112">
    <property type="entry name" value="Protein kinase-like (PK-like)"/>
    <property type="match status" value="1"/>
</dbReference>
<dbReference type="Gramene" id="PNW78868">
    <property type="protein sequence ID" value="PNW78868"/>
    <property type="gene ID" value="CHLRE_09g392766v5"/>
</dbReference>
<evidence type="ECO:0000313" key="1">
    <source>
        <dbReference type="EMBL" id="PNW78868.1"/>
    </source>
</evidence>
<organism evidence="1 2">
    <name type="scientific">Chlamydomonas reinhardtii</name>
    <name type="common">Chlamydomonas smithii</name>
    <dbReference type="NCBI Taxonomy" id="3055"/>
    <lineage>
        <taxon>Eukaryota</taxon>
        <taxon>Viridiplantae</taxon>
        <taxon>Chlorophyta</taxon>
        <taxon>core chlorophytes</taxon>
        <taxon>Chlorophyceae</taxon>
        <taxon>CS clade</taxon>
        <taxon>Chlamydomonadales</taxon>
        <taxon>Chlamydomonadaceae</taxon>
        <taxon>Chlamydomonas</taxon>
    </lineage>
</organism>
<dbReference type="OrthoDB" id="2436248at2759"/>
<dbReference type="EMBL" id="CM008970">
    <property type="protein sequence ID" value="PNW78868.1"/>
    <property type="molecule type" value="Genomic_DNA"/>
</dbReference>
<reference evidence="1 2" key="1">
    <citation type="journal article" date="2007" name="Science">
        <title>The Chlamydomonas genome reveals the evolution of key animal and plant functions.</title>
        <authorList>
            <person name="Merchant S.S."/>
            <person name="Prochnik S.E."/>
            <person name="Vallon O."/>
            <person name="Harris E.H."/>
            <person name="Karpowicz S.J."/>
            <person name="Witman G.B."/>
            <person name="Terry A."/>
            <person name="Salamov A."/>
            <person name="Fritz-Laylin L.K."/>
            <person name="Marechal-Drouard L."/>
            <person name="Marshall W.F."/>
            <person name="Qu L.H."/>
            <person name="Nelson D.R."/>
            <person name="Sanderfoot A.A."/>
            <person name="Spalding M.H."/>
            <person name="Kapitonov V.V."/>
            <person name="Ren Q."/>
            <person name="Ferris P."/>
            <person name="Lindquist E."/>
            <person name="Shapiro H."/>
            <person name="Lucas S.M."/>
            <person name="Grimwood J."/>
            <person name="Schmutz J."/>
            <person name="Cardol P."/>
            <person name="Cerutti H."/>
            <person name="Chanfreau G."/>
            <person name="Chen C.L."/>
            <person name="Cognat V."/>
            <person name="Croft M.T."/>
            <person name="Dent R."/>
            <person name="Dutcher S."/>
            <person name="Fernandez E."/>
            <person name="Fukuzawa H."/>
            <person name="Gonzalez-Ballester D."/>
            <person name="Gonzalez-Halphen D."/>
            <person name="Hallmann A."/>
            <person name="Hanikenne M."/>
            <person name="Hippler M."/>
            <person name="Inwood W."/>
            <person name="Jabbari K."/>
            <person name="Kalanon M."/>
            <person name="Kuras R."/>
            <person name="Lefebvre P.A."/>
            <person name="Lemaire S.D."/>
            <person name="Lobanov A.V."/>
            <person name="Lohr M."/>
            <person name="Manuell A."/>
            <person name="Meier I."/>
            <person name="Mets L."/>
            <person name="Mittag M."/>
            <person name="Mittelmeier T."/>
            <person name="Moroney J.V."/>
            <person name="Moseley J."/>
            <person name="Napoli C."/>
            <person name="Nedelcu A.M."/>
            <person name="Niyogi K."/>
            <person name="Novoselov S.V."/>
            <person name="Paulsen I.T."/>
            <person name="Pazour G."/>
            <person name="Purton S."/>
            <person name="Ral J.P."/>
            <person name="Riano-Pachon D.M."/>
            <person name="Riekhof W."/>
            <person name="Rymarquis L."/>
            <person name="Schroda M."/>
            <person name="Stern D."/>
            <person name="Umen J."/>
            <person name="Willows R."/>
            <person name="Wilson N."/>
            <person name="Zimmer S.L."/>
            <person name="Allmer J."/>
            <person name="Balk J."/>
            <person name="Bisova K."/>
            <person name="Chen C.J."/>
            <person name="Elias M."/>
            <person name="Gendler K."/>
            <person name="Hauser C."/>
            <person name="Lamb M.R."/>
            <person name="Ledford H."/>
            <person name="Long J.C."/>
            <person name="Minagawa J."/>
            <person name="Page M.D."/>
            <person name="Pan J."/>
            <person name="Pootakham W."/>
            <person name="Roje S."/>
            <person name="Rose A."/>
            <person name="Stahlberg E."/>
            <person name="Terauchi A.M."/>
            <person name="Yang P."/>
            <person name="Ball S."/>
            <person name="Bowler C."/>
            <person name="Dieckmann C.L."/>
            <person name="Gladyshev V.N."/>
            <person name="Green P."/>
            <person name="Jorgensen R."/>
            <person name="Mayfield S."/>
            <person name="Mueller-Roeber B."/>
            <person name="Rajamani S."/>
            <person name="Sayre R.T."/>
            <person name="Brokstein P."/>
            <person name="Dubchak I."/>
            <person name="Goodstein D."/>
            <person name="Hornick L."/>
            <person name="Huang Y.W."/>
            <person name="Jhaveri J."/>
            <person name="Luo Y."/>
            <person name="Martinez D."/>
            <person name="Ngau W.C."/>
            <person name="Otillar B."/>
            <person name="Poliakov A."/>
            <person name="Porter A."/>
            <person name="Szajkowski L."/>
            <person name="Werner G."/>
            <person name="Zhou K."/>
            <person name="Grigoriev I.V."/>
            <person name="Rokhsar D.S."/>
            <person name="Grossman A.R."/>
        </authorList>
    </citation>
    <scope>NUCLEOTIDE SEQUENCE [LARGE SCALE GENOMIC DNA]</scope>
    <source>
        <strain evidence="2">CC-503</strain>
    </source>
</reference>